<comment type="caution">
    <text evidence="1">The sequence shown here is derived from an EMBL/GenBank/DDBJ whole genome shotgun (WGS) entry which is preliminary data.</text>
</comment>
<gene>
    <name evidence="1" type="ORF">BA195_08160</name>
</gene>
<keyword evidence="2" id="KW-1185">Reference proteome</keyword>
<dbReference type="EMBL" id="MAKX01000002">
    <property type="protein sequence ID" value="OCK42871.1"/>
    <property type="molecule type" value="Genomic_DNA"/>
</dbReference>
<dbReference type="Pfam" id="PF07949">
    <property type="entry name" value="YbbR"/>
    <property type="match status" value="1"/>
</dbReference>
<dbReference type="InterPro" id="IPR053154">
    <property type="entry name" value="c-di-AMP_regulator"/>
</dbReference>
<evidence type="ECO:0000313" key="2">
    <source>
        <dbReference type="Proteomes" id="UP000093186"/>
    </source>
</evidence>
<protein>
    <recommendedName>
        <fullName evidence="3">YbbR-like domain-containing protein</fullName>
    </recommendedName>
</protein>
<accession>A0A1B9XZH8</accession>
<name>A0A1B9XZH8_9FLAO</name>
<reference evidence="1 2" key="1">
    <citation type="submission" date="2016-06" db="EMBL/GenBank/DDBJ databases">
        <title>Draft Genome Sequence of Tenacibaculum soleae UCD-KL19.</title>
        <authorList>
            <person name="Eisen J.A."/>
            <person name="Coil D.A."/>
            <person name="Lujan K.M."/>
        </authorList>
    </citation>
    <scope>NUCLEOTIDE SEQUENCE [LARGE SCALE GENOMIC DNA]</scope>
    <source>
        <strain evidence="1 2">UCD-KL19</strain>
    </source>
</reference>
<evidence type="ECO:0000313" key="1">
    <source>
        <dbReference type="EMBL" id="OCK42871.1"/>
    </source>
</evidence>
<dbReference type="PANTHER" id="PTHR37804">
    <property type="entry name" value="CDAA REGULATORY PROTEIN CDAR"/>
    <property type="match status" value="1"/>
</dbReference>
<dbReference type="AlphaFoldDB" id="A0A1B9XZH8"/>
<dbReference type="InterPro" id="IPR012505">
    <property type="entry name" value="YbbR"/>
</dbReference>
<evidence type="ECO:0008006" key="3">
    <source>
        <dbReference type="Google" id="ProtNLM"/>
    </source>
</evidence>
<proteinExistence type="predicted"/>
<dbReference type="STRING" id="447689.BA195_08160"/>
<dbReference type="Gene3D" id="2.170.120.40">
    <property type="entry name" value="YbbR-like domain"/>
    <property type="match status" value="1"/>
</dbReference>
<dbReference type="PANTHER" id="PTHR37804:SF1">
    <property type="entry name" value="CDAA REGULATORY PROTEIN CDAR"/>
    <property type="match status" value="1"/>
</dbReference>
<dbReference type="Proteomes" id="UP000093186">
    <property type="component" value="Unassembled WGS sequence"/>
</dbReference>
<sequence>MKKKLNIPKTFFGFLLASVFFWLLINLSKEYTTEITIDTVYTNLPVDKTIIATPIKKIILLVKGSGFKLISTNLTSNALRLDLKKINKKKATDYYFLTKKIQTEIQDQLKSGIKLISTKRDTIPLKIGTLHSKKVPIKTDLDITFQLGHDLAKPINLNPDSVLISGEQSLLKEINFLNLQSIKLENVSESTTINTTINVPKNIKATISNVKVNIIVDKFTEGETEIPILIKNAPKGINIFPKKVKITYKVGLKNFNKVNPNLFKVVCDYNQVKNNEASFLTPKIVEAPNFVTQIRVSPKKIDFLIHK</sequence>
<dbReference type="RefSeq" id="WP_068704332.1">
    <property type="nucleotide sequence ID" value="NZ_MAKX01000002.1"/>
</dbReference>
<organism evidence="1 2">
    <name type="scientific">Tenacibaculum soleae</name>
    <dbReference type="NCBI Taxonomy" id="447689"/>
    <lineage>
        <taxon>Bacteria</taxon>
        <taxon>Pseudomonadati</taxon>
        <taxon>Bacteroidota</taxon>
        <taxon>Flavobacteriia</taxon>
        <taxon>Flavobacteriales</taxon>
        <taxon>Flavobacteriaceae</taxon>
        <taxon>Tenacibaculum</taxon>
    </lineage>
</organism>